<dbReference type="InterPro" id="IPR035979">
    <property type="entry name" value="RBD_domain_sf"/>
</dbReference>
<dbReference type="GO" id="GO:0000447">
    <property type="term" value="P:endonucleolytic cleavage in ITS1 to separate SSU-rRNA from 5.8S rRNA and LSU-rRNA from tricistronic rRNA transcript (SSU-rRNA, 5.8S rRNA, LSU-rRNA)"/>
    <property type="evidence" value="ECO:0007669"/>
    <property type="project" value="TreeGrafter"/>
</dbReference>
<dbReference type="OrthoDB" id="287393at2759"/>
<dbReference type="InterPro" id="IPR034353">
    <property type="entry name" value="ABT1/ESF2_RRM"/>
</dbReference>
<evidence type="ECO:0000256" key="5">
    <source>
        <dbReference type="ARBA" id="ARBA00022884"/>
    </source>
</evidence>
<name>A0A448YHY4_BRENA</name>
<evidence type="ECO:0000256" key="8">
    <source>
        <dbReference type="PROSITE-ProRule" id="PRU00176"/>
    </source>
</evidence>
<evidence type="ECO:0000256" key="3">
    <source>
        <dbReference type="ARBA" id="ARBA00013906"/>
    </source>
</evidence>
<dbReference type="PANTHER" id="PTHR12311">
    <property type="entry name" value="ACTIVATOR OF BASAL TRANSCRIPTION 1"/>
    <property type="match status" value="1"/>
</dbReference>
<dbReference type="PROSITE" id="PS50102">
    <property type="entry name" value="RRM"/>
    <property type="match status" value="1"/>
</dbReference>
<evidence type="ECO:0000256" key="1">
    <source>
        <dbReference type="ARBA" id="ARBA00004604"/>
    </source>
</evidence>
<evidence type="ECO:0000256" key="9">
    <source>
        <dbReference type="SAM" id="MobiDB-lite"/>
    </source>
</evidence>
<keyword evidence="5 8" id="KW-0694">RNA-binding</keyword>
<dbReference type="InterPro" id="IPR012677">
    <property type="entry name" value="Nucleotide-bd_a/b_plait_sf"/>
</dbReference>
<feature type="region of interest" description="Disordered" evidence="9">
    <location>
        <begin position="1"/>
        <end position="108"/>
    </location>
</feature>
<dbReference type="Gene3D" id="3.30.70.330">
    <property type="match status" value="1"/>
</dbReference>
<evidence type="ECO:0000313" key="12">
    <source>
        <dbReference type="Proteomes" id="UP000290900"/>
    </source>
</evidence>
<dbReference type="SUPFAM" id="SSF54928">
    <property type="entry name" value="RNA-binding domain, RBD"/>
    <property type="match status" value="1"/>
</dbReference>
<evidence type="ECO:0000259" key="10">
    <source>
        <dbReference type="PROSITE" id="PS50102"/>
    </source>
</evidence>
<feature type="compositionally biased region" description="Acidic residues" evidence="9">
    <location>
        <begin position="71"/>
        <end position="96"/>
    </location>
</feature>
<gene>
    <name evidence="11" type="ORF">BRENAR_LOCUS1299</name>
</gene>
<dbReference type="InParanoid" id="A0A448YHY4"/>
<proteinExistence type="inferred from homology"/>
<dbReference type="FunCoup" id="A0A448YHY4">
    <property type="interactions" value="978"/>
</dbReference>
<evidence type="ECO:0000256" key="4">
    <source>
        <dbReference type="ARBA" id="ARBA00021800"/>
    </source>
</evidence>
<dbReference type="GO" id="GO:0003723">
    <property type="term" value="F:RNA binding"/>
    <property type="evidence" value="ECO:0007669"/>
    <property type="project" value="UniProtKB-UniRule"/>
</dbReference>
<accession>A0A448YHY4</accession>
<dbReference type="EMBL" id="CAACVR010000005">
    <property type="protein sequence ID" value="VEU20564.1"/>
    <property type="molecule type" value="Genomic_DNA"/>
</dbReference>
<protein>
    <recommendedName>
        <fullName evidence="3">Pre-rRNA-processing protein ESF2</fullName>
    </recommendedName>
    <alternativeName>
        <fullName evidence="7">18S rRNA factor 2</fullName>
    </alternativeName>
    <alternativeName>
        <fullName evidence="4">Pre-rRNA-processing protein esf2</fullName>
    </alternativeName>
</protein>
<sequence length="363" mass="41416">MNDEDKVENAVDVVATKSKSRGIIRNTMNIHETGSDSEEEPSDEEEEEEEDDDDSGEQMVAKKFKVSTIGEESDNNSDFGSDDEFFGYSGEEEEGEVGAGSGSASEYDEVEEIEKQLLGDSTLGTHKIKKLTPEQLLKEQKKVKRTGVVYLSSIPPYMKPTKIRQIMTRFGEIGRIFLKPEDSRIHKARMKSGGNRKRKFDEGWCEFVNKKEAKLAAQTLNGNILGGKKHSFYHDDIMNVKYLKGFKWEDLTSALNREIEIRENKMEAELSREHRMNRAYIDSVETSKKVENIKRQKRKREVKEGGNEKKREKGQDDEAVDVRRVFKQRSIATNRAGADSSQKTTTTSGKQHDKLENVLNKLF</sequence>
<comment type="similarity">
    <text evidence="2">Belongs to the ESF2/ABP1 family.</text>
</comment>
<dbReference type="PANTHER" id="PTHR12311:SF7">
    <property type="entry name" value="ACTIVATOR OF BASAL TRANSCRIPTION 1"/>
    <property type="match status" value="1"/>
</dbReference>
<feature type="compositionally biased region" description="Basic and acidic residues" evidence="9">
    <location>
        <begin position="301"/>
        <end position="324"/>
    </location>
</feature>
<dbReference type="GO" id="GO:0000480">
    <property type="term" value="P:endonucleolytic cleavage in 5'-ETS of tricistronic rRNA transcript (SSU-rRNA, 5.8S rRNA, LSU-rRNA)"/>
    <property type="evidence" value="ECO:0007669"/>
    <property type="project" value="TreeGrafter"/>
</dbReference>
<feature type="compositionally biased region" description="Acidic residues" evidence="9">
    <location>
        <begin position="35"/>
        <end position="56"/>
    </location>
</feature>
<dbReference type="AlphaFoldDB" id="A0A448YHY4"/>
<dbReference type="CDD" id="cd12263">
    <property type="entry name" value="RRM_ABT1_like"/>
    <property type="match status" value="1"/>
</dbReference>
<dbReference type="GO" id="GO:0005730">
    <property type="term" value="C:nucleolus"/>
    <property type="evidence" value="ECO:0007669"/>
    <property type="project" value="UniProtKB-SubCell"/>
</dbReference>
<dbReference type="STRING" id="13370.A0A448YHY4"/>
<feature type="domain" description="RRM" evidence="10">
    <location>
        <begin position="147"/>
        <end position="245"/>
    </location>
</feature>
<keyword evidence="6" id="KW-0539">Nucleus</keyword>
<evidence type="ECO:0000256" key="7">
    <source>
        <dbReference type="ARBA" id="ARBA00032634"/>
    </source>
</evidence>
<comment type="subcellular location">
    <subcellularLocation>
        <location evidence="1">Nucleus</location>
        <location evidence="1">Nucleolus</location>
    </subcellularLocation>
</comment>
<feature type="region of interest" description="Disordered" evidence="9">
    <location>
        <begin position="291"/>
        <end position="363"/>
    </location>
</feature>
<organism evidence="11 12">
    <name type="scientific">Brettanomyces naardenensis</name>
    <name type="common">Yeast</name>
    <dbReference type="NCBI Taxonomy" id="13370"/>
    <lineage>
        <taxon>Eukaryota</taxon>
        <taxon>Fungi</taxon>
        <taxon>Dikarya</taxon>
        <taxon>Ascomycota</taxon>
        <taxon>Saccharomycotina</taxon>
        <taxon>Pichiomycetes</taxon>
        <taxon>Pichiales</taxon>
        <taxon>Pichiaceae</taxon>
        <taxon>Brettanomyces</taxon>
    </lineage>
</organism>
<evidence type="ECO:0000256" key="6">
    <source>
        <dbReference type="ARBA" id="ARBA00023242"/>
    </source>
</evidence>
<dbReference type="InterPro" id="IPR000504">
    <property type="entry name" value="RRM_dom"/>
</dbReference>
<dbReference type="GO" id="GO:0034462">
    <property type="term" value="P:small-subunit processome assembly"/>
    <property type="evidence" value="ECO:0007669"/>
    <property type="project" value="TreeGrafter"/>
</dbReference>
<dbReference type="GO" id="GO:0000472">
    <property type="term" value="P:endonucleolytic cleavage to generate mature 5'-end of SSU-rRNA from (SSU-rRNA, 5.8S rRNA, LSU-rRNA)"/>
    <property type="evidence" value="ECO:0007669"/>
    <property type="project" value="TreeGrafter"/>
</dbReference>
<evidence type="ECO:0000256" key="2">
    <source>
        <dbReference type="ARBA" id="ARBA00005819"/>
    </source>
</evidence>
<reference evidence="11 12" key="1">
    <citation type="submission" date="2018-12" db="EMBL/GenBank/DDBJ databases">
        <authorList>
            <person name="Tiukova I."/>
            <person name="Dainat J."/>
        </authorList>
    </citation>
    <scope>NUCLEOTIDE SEQUENCE [LARGE SCALE GENOMIC DNA]</scope>
</reference>
<dbReference type="Proteomes" id="UP000290900">
    <property type="component" value="Unassembled WGS sequence"/>
</dbReference>
<evidence type="ECO:0000313" key="11">
    <source>
        <dbReference type="EMBL" id="VEU20564.1"/>
    </source>
</evidence>
<keyword evidence="12" id="KW-1185">Reference proteome</keyword>
<dbReference type="InterPro" id="IPR039119">
    <property type="entry name" value="ABT1/Esf2"/>
</dbReference>